<keyword evidence="1" id="KW-1133">Transmembrane helix</keyword>
<accession>A0A2I0QS16</accession>
<protein>
    <recommendedName>
        <fullName evidence="4">DUF4179 domain-containing protein</fullName>
    </recommendedName>
</protein>
<keyword evidence="1" id="KW-0472">Membrane</keyword>
<organism evidence="2 3">
    <name type="scientific">Halalkalibacillus sediminis</name>
    <dbReference type="NCBI Taxonomy" id="2018042"/>
    <lineage>
        <taxon>Bacteria</taxon>
        <taxon>Bacillati</taxon>
        <taxon>Bacillota</taxon>
        <taxon>Bacilli</taxon>
        <taxon>Bacillales</taxon>
        <taxon>Bacillaceae</taxon>
        <taxon>Halalkalibacillus</taxon>
    </lineage>
</organism>
<proteinExistence type="predicted"/>
<keyword evidence="1" id="KW-0812">Transmembrane</keyword>
<name>A0A2I0QS16_9BACI</name>
<evidence type="ECO:0008006" key="4">
    <source>
        <dbReference type="Google" id="ProtNLM"/>
    </source>
</evidence>
<evidence type="ECO:0000313" key="3">
    <source>
        <dbReference type="Proteomes" id="UP000243524"/>
    </source>
</evidence>
<dbReference type="EMBL" id="PJNH01000003">
    <property type="protein sequence ID" value="PKR77114.1"/>
    <property type="molecule type" value="Genomic_DNA"/>
</dbReference>
<feature type="transmembrane region" description="Helical" evidence="1">
    <location>
        <begin position="41"/>
        <end position="63"/>
    </location>
</feature>
<dbReference type="AlphaFoldDB" id="A0A2I0QS16"/>
<keyword evidence="3" id="KW-1185">Reference proteome</keyword>
<sequence length="495" mass="57296">MDKLSKKDFDHFLGEKQYYDSSSDKNRFFKKKKGMRFMRRLVPQFVTAVLVFSVFILIINVGIPPLSEQGQTDLEIDPHLKNQIEIAESEEEMDRILEEHLHGLSEAREKGLVKEVNQQYNVPDSEINLRVEEVWVTDEHMHLMYSLPVSEEELKTSDYRFHLSELYIYKNEEVGNINFPHHRMNEVHLAGILFEDRMYGVYSTQPLKTEGSDSLKQYDNEFNVNFYLNYFGERLLIDDVYLPLKYDSSNYEYETMDVGETFSFEEEDLGEIKLDVESIETRFDSEKINLSLRGEEGINVKSVNTRFGDQTGENISQLSGGEEFTVSLRDEIMKGDQMPIQITSIGAITDKRLEFNLPISELTDRNDVKTSINVAQFKGNNIYLKESSFVDDELRLLFLSESGESEPNIKFQLQSIHQFPFNEETVTGNILRIQNSEGDNLSEDYSIDRRGDGGLVLSIPTESIGEAERLFFTIENLSYDVEVDETFEITLPDNQ</sequence>
<dbReference type="RefSeq" id="WP_101331917.1">
    <property type="nucleotide sequence ID" value="NZ_PJNH01000003.1"/>
</dbReference>
<dbReference type="OrthoDB" id="2969451at2"/>
<comment type="caution">
    <text evidence="2">The sequence shown here is derived from an EMBL/GenBank/DDBJ whole genome shotgun (WGS) entry which is preliminary data.</text>
</comment>
<reference evidence="2 3" key="1">
    <citation type="submission" date="2017-06" db="EMBL/GenBank/DDBJ databases">
        <title>the draft geome sequence of Illustriluteabacillus marina B3227.</title>
        <authorList>
            <person name="He R.-H."/>
            <person name="Du Z.-J."/>
        </authorList>
    </citation>
    <scope>NUCLEOTIDE SEQUENCE [LARGE SCALE GENOMIC DNA]</scope>
    <source>
        <strain evidence="2 3">B3227</strain>
    </source>
</reference>
<dbReference type="Proteomes" id="UP000243524">
    <property type="component" value="Unassembled WGS sequence"/>
</dbReference>
<gene>
    <name evidence="2" type="ORF">CEY16_10225</name>
</gene>
<evidence type="ECO:0000313" key="2">
    <source>
        <dbReference type="EMBL" id="PKR77114.1"/>
    </source>
</evidence>
<evidence type="ECO:0000256" key="1">
    <source>
        <dbReference type="SAM" id="Phobius"/>
    </source>
</evidence>